<dbReference type="InterPro" id="IPR001387">
    <property type="entry name" value="Cro/C1-type_HTH"/>
</dbReference>
<evidence type="ECO:0000256" key="2">
    <source>
        <dbReference type="ARBA" id="ARBA00022737"/>
    </source>
</evidence>
<proteinExistence type="predicted"/>
<feature type="repeat" description="WD" evidence="3">
    <location>
        <begin position="595"/>
        <end position="636"/>
    </location>
</feature>
<dbReference type="Gene3D" id="3.40.50.300">
    <property type="entry name" value="P-loop containing nucleotide triphosphate hydrolases"/>
    <property type="match status" value="1"/>
</dbReference>
<dbReference type="CDD" id="cd00200">
    <property type="entry name" value="WD40"/>
    <property type="match status" value="3"/>
</dbReference>
<sequence length="1183" mass="131265">MSRSLRVDQVHIGTVKAAVRARFHTQRELSEELGVALATVSNFLNGKPVDRAIFEELCTRLLLHWKDVAAPLEESSPPPAMPVTNVDRPATQQDWGEAPEVSTFYGRMDELATLTQWITVDRCRLIVILGMGGMGKTTLAVKLAEQIQGEFEYVIWRSLLNAPPIEELLQELIQFLSNQQEIHLPDTLEGRLSRLIQYLNQHRCLVLLDNFESTLQSGTCAGHYNSEYEGYGRLLQRMSESSHQSCVLLTSREKPKDVSFLEGIDAPVRSLQLKGLTQSEGWEIFKSKGCYGADDRELQEVFEHYAGNPLALRIVASGIQELAEGDIAELLPYLRQGEFQFGDINDLLKRQFERLSLAEQQVMYWLAINREPVTLAELEADIVSDLVRRQLLDAVQSLIRRCLVERTTKQLSLQPVVMEYITYQLIAGVCNEVVKRQQTLLRHYALLKAQSKDYIRQAQIRLIIQPILTELTMKLGSMQAIEQQFKDLLVMLRQEAPLQPGYVGGNVLNLLGELNADLSGLDCSSLCIWQAYLIDKTLHQVNFANADFSKSVFADALSATLGLAFSPDGQFFAAGNSDGLVRVWRTTDGQKHLTLVGHHSWVTSVSFSPNGQLLASSSFDHTVKLWNLTTGQCLRTLSGHTNWVWYGCFSPDGQTLVSSSADCTVRLWNAKTGECLRVLEGHTSTVWYAKFSLDGRWVASGAGGDDRTIRLWDVQTGQTLKEFQNQGWVRSVIFTPDGRWLISSSSDSVVRIWDIATATCIRHLQGHSSTVTSLALSSDAQTLASGGQDTTVRIWDIASGQCLNTLRGHPNGVWTVAFHPDKETLISGSNDSMIKLWNVRTGQSVRTLTGYDDGIRTIAFNSKQQLLASGGNDKKLKLWDIQSGECIKTITGHKSWIWSTAFSQDGRILATASSDQTVRLWHVDTGKPLHVLYGHTNLVMSVAFSIDDRLLASGCSDQTVRIWDVETGQCLETLQHPGQIWSVACGVYPDRAAGAGAISHILASGGDDKVVRLWHIPSGKCFKILEGHDSAVWSIAFSPDGQMLASGCHDRTIRLWDVQSGQCLRILTCDGRIWSVRFSADGQQLVSGSDGKTVSLWDVQSGECLVTMVGHIGEIYTATFLENQSMIASSGQDGMIRLWDSQTGDLIKTLRDNRPYEHMNITGITGLTTAQKATLCNLGAIEV</sequence>
<keyword evidence="1 3" id="KW-0853">WD repeat</keyword>
<dbReference type="Pfam" id="PF00931">
    <property type="entry name" value="NB-ARC"/>
    <property type="match status" value="1"/>
</dbReference>
<reference evidence="5" key="1">
    <citation type="submission" date="2022-12" db="EMBL/GenBank/DDBJ databases">
        <title>Polyphasic identification of a Novel Hot-Spring Cyanobacterium Ocullathermofonsia sinensis gen nov. sp. nov. and Genomic Insights on its Adaptations to the Thermal Habitat.</title>
        <authorList>
            <person name="Daroch M."/>
            <person name="Tang J."/>
            <person name="Jiang Y."/>
        </authorList>
    </citation>
    <scope>NUCLEOTIDE SEQUENCE</scope>
    <source>
        <strain evidence="5">PKUAC-SCTA174</strain>
    </source>
</reference>
<dbReference type="InterPro" id="IPR002182">
    <property type="entry name" value="NB-ARC"/>
</dbReference>
<evidence type="ECO:0000259" key="4">
    <source>
        <dbReference type="Pfam" id="PF00931"/>
    </source>
</evidence>
<dbReference type="PROSITE" id="PS50294">
    <property type="entry name" value="WD_REPEATS_REGION"/>
    <property type="match status" value="12"/>
</dbReference>
<keyword evidence="6" id="KW-1185">Reference proteome</keyword>
<dbReference type="SUPFAM" id="SSF50978">
    <property type="entry name" value="WD40 repeat-like"/>
    <property type="match status" value="2"/>
</dbReference>
<dbReference type="PRINTS" id="PR00320">
    <property type="entry name" value="GPROTEINBRPT"/>
</dbReference>
<dbReference type="AlphaFoldDB" id="A0A9E8ZEG0"/>
<dbReference type="PROSITE" id="PS00678">
    <property type="entry name" value="WD_REPEATS_1"/>
    <property type="match status" value="10"/>
</dbReference>
<feature type="repeat" description="WD" evidence="3">
    <location>
        <begin position="1108"/>
        <end position="1149"/>
    </location>
</feature>
<feature type="repeat" description="WD" evidence="3">
    <location>
        <begin position="932"/>
        <end position="973"/>
    </location>
</feature>
<dbReference type="PRINTS" id="PR00364">
    <property type="entry name" value="DISEASERSIST"/>
</dbReference>
<dbReference type="InterPro" id="IPR015943">
    <property type="entry name" value="WD40/YVTN_repeat-like_dom_sf"/>
</dbReference>
<evidence type="ECO:0000313" key="6">
    <source>
        <dbReference type="Proteomes" id="UP001163152"/>
    </source>
</evidence>
<dbReference type="InterPro" id="IPR019775">
    <property type="entry name" value="WD40_repeat_CS"/>
</dbReference>
<evidence type="ECO:0000313" key="5">
    <source>
        <dbReference type="EMBL" id="WAL61492.1"/>
    </source>
</evidence>
<dbReference type="RefSeq" id="WP_268611471.1">
    <property type="nucleotide sequence ID" value="NZ_CP113797.1"/>
</dbReference>
<evidence type="ECO:0000256" key="1">
    <source>
        <dbReference type="ARBA" id="ARBA00022574"/>
    </source>
</evidence>
<dbReference type="InterPro" id="IPR020472">
    <property type="entry name" value="WD40_PAC1"/>
</dbReference>
<feature type="repeat" description="WD" evidence="3">
    <location>
        <begin position="563"/>
        <end position="594"/>
    </location>
</feature>
<dbReference type="EMBL" id="CP113797">
    <property type="protein sequence ID" value="WAL61492.1"/>
    <property type="molecule type" value="Genomic_DNA"/>
</dbReference>
<feature type="repeat" description="WD" evidence="3">
    <location>
        <begin position="890"/>
        <end position="931"/>
    </location>
</feature>
<dbReference type="InterPro" id="IPR011044">
    <property type="entry name" value="Quino_amine_DH_bsu"/>
</dbReference>
<organism evidence="5 6">
    <name type="scientific">Thermocoleostomius sinensis A174</name>
    <dbReference type="NCBI Taxonomy" id="2016057"/>
    <lineage>
        <taxon>Bacteria</taxon>
        <taxon>Bacillati</taxon>
        <taxon>Cyanobacteriota</taxon>
        <taxon>Cyanophyceae</taxon>
        <taxon>Oculatellales</taxon>
        <taxon>Oculatellaceae</taxon>
        <taxon>Thermocoleostomius</taxon>
    </lineage>
</organism>
<dbReference type="CDD" id="cd00093">
    <property type="entry name" value="HTH_XRE"/>
    <property type="match status" value="1"/>
</dbReference>
<accession>A0A9E8ZEG0</accession>
<dbReference type="SUPFAM" id="SSF52540">
    <property type="entry name" value="P-loop containing nucleoside triphosphate hydrolases"/>
    <property type="match status" value="1"/>
</dbReference>
<dbReference type="KEGG" id="tsin:OXH18_05750"/>
<dbReference type="PANTHER" id="PTHR19879:SF9">
    <property type="entry name" value="TRANSCRIPTION INITIATION FACTOR TFIID SUBUNIT 5"/>
    <property type="match status" value="1"/>
</dbReference>
<dbReference type="InterPro" id="IPR036322">
    <property type="entry name" value="WD40_repeat_dom_sf"/>
</dbReference>
<dbReference type="InterPro" id="IPR001680">
    <property type="entry name" value="WD40_rpt"/>
</dbReference>
<dbReference type="Pfam" id="PF00400">
    <property type="entry name" value="WD40"/>
    <property type="match status" value="9"/>
</dbReference>
<dbReference type="SUPFAM" id="SSF50969">
    <property type="entry name" value="YVTN repeat-like/Quinoprotein amine dehydrogenase"/>
    <property type="match status" value="1"/>
</dbReference>
<name>A0A9E8ZEG0_9CYAN</name>
<feature type="repeat" description="WD" evidence="3">
    <location>
        <begin position="806"/>
        <end position="847"/>
    </location>
</feature>
<evidence type="ECO:0000256" key="3">
    <source>
        <dbReference type="PROSITE-ProRule" id="PRU00221"/>
    </source>
</evidence>
<feature type="domain" description="NB-ARC" evidence="4">
    <location>
        <begin position="114"/>
        <end position="290"/>
    </location>
</feature>
<dbReference type="Gene3D" id="2.130.10.10">
    <property type="entry name" value="YVTN repeat-like/Quinoprotein amine dehydrogenase"/>
    <property type="match status" value="7"/>
</dbReference>
<dbReference type="GO" id="GO:0043531">
    <property type="term" value="F:ADP binding"/>
    <property type="evidence" value="ECO:0007669"/>
    <property type="project" value="InterPro"/>
</dbReference>
<feature type="repeat" description="WD" evidence="3">
    <location>
        <begin position="637"/>
        <end position="678"/>
    </location>
</feature>
<dbReference type="Proteomes" id="UP001163152">
    <property type="component" value="Chromosome"/>
</dbReference>
<dbReference type="SMART" id="SM00320">
    <property type="entry name" value="WD40"/>
    <property type="match status" value="14"/>
</dbReference>
<dbReference type="PANTHER" id="PTHR19879">
    <property type="entry name" value="TRANSCRIPTION INITIATION FACTOR TFIID"/>
    <property type="match status" value="1"/>
</dbReference>
<feature type="repeat" description="WD" evidence="3">
    <location>
        <begin position="848"/>
        <end position="889"/>
    </location>
</feature>
<protein>
    <submittedName>
        <fullName evidence="5">NB-ARC domain-containing protein</fullName>
    </submittedName>
</protein>
<dbReference type="Pfam" id="PF25173">
    <property type="entry name" value="Beta-prop_WDR3_1st"/>
    <property type="match status" value="1"/>
</dbReference>
<dbReference type="PROSITE" id="PS50082">
    <property type="entry name" value="WD_REPEATS_2"/>
    <property type="match status" value="14"/>
</dbReference>
<feature type="repeat" description="WD" evidence="3">
    <location>
        <begin position="729"/>
        <end position="763"/>
    </location>
</feature>
<feature type="repeat" description="WD" evidence="3">
    <location>
        <begin position="679"/>
        <end position="722"/>
    </location>
</feature>
<feature type="repeat" description="WD" evidence="3">
    <location>
        <begin position="1025"/>
        <end position="1066"/>
    </location>
</feature>
<dbReference type="InterPro" id="IPR027417">
    <property type="entry name" value="P-loop_NTPase"/>
</dbReference>
<feature type="repeat" description="WD" evidence="3">
    <location>
        <begin position="1073"/>
        <end position="1107"/>
    </location>
</feature>
<gene>
    <name evidence="5" type="ORF">OXH18_05750</name>
</gene>
<feature type="repeat" description="WD" evidence="3">
    <location>
        <begin position="764"/>
        <end position="805"/>
    </location>
</feature>
<feature type="repeat" description="WD" evidence="3">
    <location>
        <begin position="1002"/>
        <end position="1024"/>
    </location>
</feature>
<keyword evidence="2" id="KW-0677">Repeat</keyword>